<organism evidence="2 3">
    <name type="scientific">Vibrio ishigakensis</name>
    <dbReference type="NCBI Taxonomy" id="1481914"/>
    <lineage>
        <taxon>Bacteria</taxon>
        <taxon>Pseudomonadati</taxon>
        <taxon>Pseudomonadota</taxon>
        <taxon>Gammaproteobacteria</taxon>
        <taxon>Vibrionales</taxon>
        <taxon>Vibrionaceae</taxon>
        <taxon>Vibrio</taxon>
    </lineage>
</organism>
<evidence type="ECO:0008006" key="4">
    <source>
        <dbReference type="Google" id="ProtNLM"/>
    </source>
</evidence>
<dbReference type="AlphaFoldDB" id="A0A0B8PG13"/>
<evidence type="ECO:0000313" key="3">
    <source>
        <dbReference type="Proteomes" id="UP000031670"/>
    </source>
</evidence>
<protein>
    <recommendedName>
        <fullName evidence="4">DUF4402 domain-containing protein</fullName>
    </recommendedName>
</protein>
<feature type="chain" id="PRO_5002123207" description="DUF4402 domain-containing protein" evidence="1">
    <location>
        <begin position="22"/>
        <end position="167"/>
    </location>
</feature>
<proteinExistence type="predicted"/>
<feature type="signal peptide" evidence="1">
    <location>
        <begin position="1"/>
        <end position="21"/>
    </location>
</feature>
<name>A0A0B8PG13_9VIBR</name>
<accession>A0A0B8PG13</accession>
<sequence>MFKSKIFLATVAVLVAPSVFAGTEVLTTVVDMTGKVTGTGGGTDITVVEAVTGRLEADTLGAFTTLTPTTLEVAHGTAPGANPMTDVAITLDTVQVSIDGAYDPAATVEVSANGTPLVKGTEQLILDGGSQNVVPIDIASTGAISAGVASPGQVIATSASFTINATF</sequence>
<comment type="caution">
    <text evidence="2">The sequence shown here is derived from an EMBL/GenBank/DDBJ whole genome shotgun (WGS) entry which is preliminary data.</text>
</comment>
<reference evidence="2 3" key="2">
    <citation type="submission" date="2015-01" db="EMBL/GenBank/DDBJ databases">
        <authorList>
            <consortium name="NBRP consortium"/>
            <person name="Sawabe T."/>
            <person name="Meirelles P."/>
            <person name="Feng G."/>
            <person name="Sayaka M."/>
            <person name="Hattori M."/>
            <person name="Ohkuma M."/>
        </authorList>
    </citation>
    <scope>NUCLEOTIDE SEQUENCE [LARGE SCALE GENOMIC DNA]</scope>
    <source>
        <strain evidence="2 3">JCM19232</strain>
    </source>
</reference>
<dbReference type="Proteomes" id="UP000031670">
    <property type="component" value="Unassembled WGS sequence"/>
</dbReference>
<evidence type="ECO:0000313" key="2">
    <source>
        <dbReference type="EMBL" id="GAM65271.1"/>
    </source>
</evidence>
<dbReference type="EMBL" id="BBSA01000018">
    <property type="protein sequence ID" value="GAM65271.1"/>
    <property type="molecule type" value="Genomic_DNA"/>
</dbReference>
<keyword evidence="1" id="KW-0732">Signal</keyword>
<gene>
    <name evidence="2" type="ORF">JCM19232_4236</name>
</gene>
<reference evidence="2 3" key="1">
    <citation type="submission" date="2015-01" db="EMBL/GenBank/DDBJ databases">
        <title>Vibrio sp. C5 JCM 19232 whole genome shotgun sequence.</title>
        <authorList>
            <person name="Sawabe T."/>
            <person name="Meirelles P."/>
            <person name="Feng G."/>
            <person name="Sayaka M."/>
            <person name="Hattori M."/>
            <person name="Ohkuma M."/>
        </authorList>
    </citation>
    <scope>NUCLEOTIDE SEQUENCE [LARGE SCALE GENOMIC DNA]</scope>
    <source>
        <strain evidence="2 3">JCM19232</strain>
    </source>
</reference>
<evidence type="ECO:0000256" key="1">
    <source>
        <dbReference type="SAM" id="SignalP"/>
    </source>
</evidence>